<sequence length="184" mass="20845">MPWQPQERPLLSPHPLLHDQFHDWYSGHHRWLHAWLSRRLGCPHRAADVAHNTFLRLLSARDALLGVQQPRAWLTTTARRLIVDEVRHQRIEQAYLDELTALTADGAGAPSPEQILDAVQALMQLSAILDTVAPKARTAFLRHYLDDEPQAVVAEELGVSVRMVRKYLAQVLLECGMASMRLSA</sequence>
<dbReference type="AlphaFoldDB" id="A0A246JDS3"/>
<dbReference type="InterPro" id="IPR039425">
    <property type="entry name" value="RNA_pol_sigma-70-like"/>
</dbReference>
<evidence type="ECO:0000256" key="4">
    <source>
        <dbReference type="ARBA" id="ARBA00023163"/>
    </source>
</evidence>
<keyword evidence="3" id="KW-0731">Sigma factor</keyword>
<dbReference type="GO" id="GO:0016987">
    <property type="term" value="F:sigma factor activity"/>
    <property type="evidence" value="ECO:0007669"/>
    <property type="project" value="UniProtKB-KW"/>
</dbReference>
<comment type="caution">
    <text evidence="7">The sequence shown here is derived from an EMBL/GenBank/DDBJ whole genome shotgun (WGS) entry which is preliminary data.</text>
</comment>
<dbReference type="Gene3D" id="1.10.10.10">
    <property type="entry name" value="Winged helix-like DNA-binding domain superfamily/Winged helix DNA-binding domain"/>
    <property type="match status" value="1"/>
</dbReference>
<dbReference type="Pfam" id="PF08281">
    <property type="entry name" value="Sigma70_r4_2"/>
    <property type="match status" value="1"/>
</dbReference>
<dbReference type="PANTHER" id="PTHR43133">
    <property type="entry name" value="RNA POLYMERASE ECF-TYPE SIGMA FACTO"/>
    <property type="match status" value="1"/>
</dbReference>
<organism evidence="7 8">
    <name type="scientific">Roseateles aquatilis</name>
    <dbReference type="NCBI Taxonomy" id="431061"/>
    <lineage>
        <taxon>Bacteria</taxon>
        <taxon>Pseudomonadati</taxon>
        <taxon>Pseudomonadota</taxon>
        <taxon>Betaproteobacteria</taxon>
        <taxon>Burkholderiales</taxon>
        <taxon>Sphaerotilaceae</taxon>
        <taxon>Roseateles</taxon>
    </lineage>
</organism>
<protein>
    <submittedName>
        <fullName evidence="7">RNA polymerase subunit sigma</fullName>
    </submittedName>
</protein>
<reference evidence="7 8" key="1">
    <citation type="journal article" date="2008" name="Int. J. Syst. Evol. Microbiol.">
        <title>Description of Roseateles aquatilis sp. nov. and Roseateles terrae sp. nov., in the class Betaproteobacteria, and emended description of the genus Roseateles.</title>
        <authorList>
            <person name="Gomila M."/>
            <person name="Bowien B."/>
            <person name="Falsen E."/>
            <person name="Moore E.R."/>
            <person name="Lalucat J."/>
        </authorList>
    </citation>
    <scope>NUCLEOTIDE SEQUENCE [LARGE SCALE GENOMIC DNA]</scope>
    <source>
        <strain evidence="7 8">CCUG 48205</strain>
    </source>
</reference>
<dbReference type="PANTHER" id="PTHR43133:SF63">
    <property type="entry name" value="RNA POLYMERASE SIGMA FACTOR FECI-RELATED"/>
    <property type="match status" value="1"/>
</dbReference>
<evidence type="ECO:0000256" key="2">
    <source>
        <dbReference type="ARBA" id="ARBA00023015"/>
    </source>
</evidence>
<dbReference type="Pfam" id="PF04542">
    <property type="entry name" value="Sigma70_r2"/>
    <property type="match status" value="1"/>
</dbReference>
<evidence type="ECO:0000313" key="7">
    <source>
        <dbReference type="EMBL" id="OWQ90802.1"/>
    </source>
</evidence>
<dbReference type="InterPro" id="IPR007627">
    <property type="entry name" value="RNA_pol_sigma70_r2"/>
</dbReference>
<evidence type="ECO:0000259" key="5">
    <source>
        <dbReference type="Pfam" id="PF04542"/>
    </source>
</evidence>
<feature type="domain" description="RNA polymerase sigma-70 region 2" evidence="5">
    <location>
        <begin position="25"/>
        <end position="90"/>
    </location>
</feature>
<feature type="domain" description="RNA polymerase sigma factor 70 region 4 type 2" evidence="6">
    <location>
        <begin position="123"/>
        <end position="174"/>
    </location>
</feature>
<accession>A0A246JDS3</accession>
<dbReference type="OrthoDB" id="8536462at2"/>
<comment type="similarity">
    <text evidence="1">Belongs to the sigma-70 factor family. ECF subfamily.</text>
</comment>
<dbReference type="EMBL" id="NIOF01000004">
    <property type="protein sequence ID" value="OWQ90802.1"/>
    <property type="molecule type" value="Genomic_DNA"/>
</dbReference>
<proteinExistence type="inferred from homology"/>
<keyword evidence="2" id="KW-0805">Transcription regulation</keyword>
<dbReference type="Proteomes" id="UP000197468">
    <property type="component" value="Unassembled WGS sequence"/>
</dbReference>
<evidence type="ECO:0000259" key="6">
    <source>
        <dbReference type="Pfam" id="PF08281"/>
    </source>
</evidence>
<evidence type="ECO:0000256" key="1">
    <source>
        <dbReference type="ARBA" id="ARBA00010641"/>
    </source>
</evidence>
<gene>
    <name evidence="7" type="ORF">CDN99_11580</name>
</gene>
<dbReference type="InterPro" id="IPR014284">
    <property type="entry name" value="RNA_pol_sigma-70_dom"/>
</dbReference>
<keyword evidence="4" id="KW-0804">Transcription</keyword>
<dbReference type="GO" id="GO:0003677">
    <property type="term" value="F:DNA binding"/>
    <property type="evidence" value="ECO:0007669"/>
    <property type="project" value="InterPro"/>
</dbReference>
<keyword evidence="8" id="KW-1185">Reference proteome</keyword>
<dbReference type="InterPro" id="IPR036388">
    <property type="entry name" value="WH-like_DNA-bd_sf"/>
</dbReference>
<dbReference type="SUPFAM" id="SSF88946">
    <property type="entry name" value="Sigma2 domain of RNA polymerase sigma factors"/>
    <property type="match status" value="1"/>
</dbReference>
<dbReference type="Gene3D" id="1.10.1740.10">
    <property type="match status" value="1"/>
</dbReference>
<dbReference type="NCBIfam" id="TIGR02937">
    <property type="entry name" value="sigma70-ECF"/>
    <property type="match status" value="1"/>
</dbReference>
<name>A0A246JDS3_9BURK</name>
<evidence type="ECO:0000256" key="3">
    <source>
        <dbReference type="ARBA" id="ARBA00023082"/>
    </source>
</evidence>
<dbReference type="GO" id="GO:0006352">
    <property type="term" value="P:DNA-templated transcription initiation"/>
    <property type="evidence" value="ECO:0007669"/>
    <property type="project" value="InterPro"/>
</dbReference>
<dbReference type="InterPro" id="IPR013249">
    <property type="entry name" value="RNA_pol_sigma70_r4_t2"/>
</dbReference>
<dbReference type="SUPFAM" id="SSF88659">
    <property type="entry name" value="Sigma3 and sigma4 domains of RNA polymerase sigma factors"/>
    <property type="match status" value="1"/>
</dbReference>
<dbReference type="InterPro" id="IPR013324">
    <property type="entry name" value="RNA_pol_sigma_r3/r4-like"/>
</dbReference>
<evidence type="ECO:0000313" key="8">
    <source>
        <dbReference type="Proteomes" id="UP000197468"/>
    </source>
</evidence>
<dbReference type="InterPro" id="IPR013325">
    <property type="entry name" value="RNA_pol_sigma_r2"/>
</dbReference>